<keyword evidence="2" id="KW-1185">Reference proteome</keyword>
<dbReference type="GeneID" id="55608531"/>
<dbReference type="Proteomes" id="UP000260311">
    <property type="component" value="Segment"/>
</dbReference>
<proteinExistence type="predicted"/>
<dbReference type="RefSeq" id="YP_009838299.1">
    <property type="nucleotide sequence ID" value="NC_048709.1"/>
</dbReference>
<name>A0A384ZS39_9CAUD</name>
<reference evidence="1 2" key="1">
    <citation type="submission" date="2018-05" db="EMBL/GenBank/DDBJ databases">
        <title>The genome of Vibrio coralliilyticus phage YC.</title>
        <authorList>
            <person name="Benler S."/>
        </authorList>
    </citation>
    <scope>NUCLEOTIDE SEQUENCE [LARGE SCALE GENOMIC DNA]</scope>
</reference>
<accession>A0A384ZS39</accession>
<evidence type="ECO:0000313" key="2">
    <source>
        <dbReference type="Proteomes" id="UP000260311"/>
    </source>
</evidence>
<dbReference type="KEGG" id="vg:55608531"/>
<sequence>MPTMTREQILDHIIGRCDTILSVGRMSITDLRKLVGYKNGFCTYMLRGLCAYDREKTENTAREFAKQWKGFSGDYLYPVKAPEGTYLDMKTPHYWVYIDSTFRAMWIDGPYADNRWEYIQALREWCIANKHPLAPEPRKVLVGKHLGIWGIIERYHQEKKKCRMKT</sequence>
<dbReference type="EMBL" id="MH375644">
    <property type="protein sequence ID" value="AXC34453.1"/>
    <property type="molecule type" value="Genomic_DNA"/>
</dbReference>
<organism evidence="1 2">
    <name type="scientific">Vibrio phage YC</name>
    <dbReference type="NCBI Taxonomy" id="2267403"/>
    <lineage>
        <taxon>Viruses</taxon>
        <taxon>Duplodnaviria</taxon>
        <taxon>Heunggongvirae</taxon>
        <taxon>Uroviricota</taxon>
        <taxon>Caudoviricetes</taxon>
        <taxon>Pantevenvirales</taxon>
        <taxon>Ackermannviridae</taxon>
        <taxon>Campanilevirus</taxon>
        <taxon>Campanilevirus YC</taxon>
    </lineage>
</organism>
<evidence type="ECO:0000313" key="1">
    <source>
        <dbReference type="EMBL" id="AXC34453.1"/>
    </source>
</evidence>
<protein>
    <submittedName>
        <fullName evidence="1">Uncharacterized protein</fullName>
    </submittedName>
</protein>